<dbReference type="InterPro" id="IPR011333">
    <property type="entry name" value="SKP1/BTB/POZ_sf"/>
</dbReference>
<dbReference type="CDD" id="cd18186">
    <property type="entry name" value="BTB_POZ_ZBTB_KLHL-like"/>
    <property type="match status" value="1"/>
</dbReference>
<reference evidence="2" key="1">
    <citation type="journal article" date="2020" name="Stud. Mycol.">
        <title>101 Dothideomycetes genomes: a test case for predicting lifestyles and emergence of pathogens.</title>
        <authorList>
            <person name="Haridas S."/>
            <person name="Albert R."/>
            <person name="Binder M."/>
            <person name="Bloem J."/>
            <person name="Labutti K."/>
            <person name="Salamov A."/>
            <person name="Andreopoulos B."/>
            <person name="Baker S."/>
            <person name="Barry K."/>
            <person name="Bills G."/>
            <person name="Bluhm B."/>
            <person name="Cannon C."/>
            <person name="Castanera R."/>
            <person name="Culley D."/>
            <person name="Daum C."/>
            <person name="Ezra D."/>
            <person name="Gonzalez J."/>
            <person name="Henrissat B."/>
            <person name="Kuo A."/>
            <person name="Liang C."/>
            <person name="Lipzen A."/>
            <person name="Lutzoni F."/>
            <person name="Magnuson J."/>
            <person name="Mondo S."/>
            <person name="Nolan M."/>
            <person name="Ohm R."/>
            <person name="Pangilinan J."/>
            <person name="Park H.-J."/>
            <person name="Ramirez L."/>
            <person name="Alfaro M."/>
            <person name="Sun H."/>
            <person name="Tritt A."/>
            <person name="Yoshinaga Y."/>
            <person name="Zwiers L.-H."/>
            <person name="Turgeon B."/>
            <person name="Goodwin S."/>
            <person name="Spatafora J."/>
            <person name="Crous P."/>
            <person name="Grigoriev I."/>
        </authorList>
    </citation>
    <scope>NUCLEOTIDE SEQUENCE</scope>
    <source>
        <strain evidence="2">CBS 627.86</strain>
    </source>
</reference>
<feature type="domain" description="BTB" evidence="1">
    <location>
        <begin position="27"/>
        <end position="88"/>
    </location>
</feature>
<gene>
    <name evidence="2" type="ORF">BDV96DRAFT_646874</name>
</gene>
<dbReference type="SUPFAM" id="SSF54695">
    <property type="entry name" value="POZ domain"/>
    <property type="match status" value="1"/>
</dbReference>
<dbReference type="Gene3D" id="3.30.710.10">
    <property type="entry name" value="Potassium Channel Kv1.1, Chain A"/>
    <property type="match status" value="1"/>
</dbReference>
<dbReference type="PANTHER" id="PTHR47843">
    <property type="entry name" value="BTB DOMAIN-CONTAINING PROTEIN-RELATED"/>
    <property type="match status" value="1"/>
</dbReference>
<evidence type="ECO:0000259" key="1">
    <source>
        <dbReference type="PROSITE" id="PS50097"/>
    </source>
</evidence>
<dbReference type="EMBL" id="ML977324">
    <property type="protein sequence ID" value="KAF2115019.1"/>
    <property type="molecule type" value="Genomic_DNA"/>
</dbReference>
<dbReference type="OrthoDB" id="194443at2759"/>
<accession>A0A6A5Z6B8</accession>
<keyword evidence="3" id="KW-1185">Reference proteome</keyword>
<protein>
    <recommendedName>
        <fullName evidence="1">BTB domain-containing protein</fullName>
    </recommendedName>
</protein>
<evidence type="ECO:0000313" key="3">
    <source>
        <dbReference type="Proteomes" id="UP000799770"/>
    </source>
</evidence>
<dbReference type="InterPro" id="IPR000210">
    <property type="entry name" value="BTB/POZ_dom"/>
</dbReference>
<name>A0A6A5Z6B8_9PLEO</name>
<dbReference type="AlphaFoldDB" id="A0A6A5Z6B8"/>
<dbReference type="PANTHER" id="PTHR47843:SF2">
    <property type="entry name" value="BTB DOMAIN-CONTAINING PROTEIN"/>
    <property type="match status" value="1"/>
</dbReference>
<dbReference type="Pfam" id="PF00651">
    <property type="entry name" value="BTB"/>
    <property type="match status" value="1"/>
</dbReference>
<sequence length="314" mass="36529">MKGQASEQIFERPAKMSYTNFLSMSFDMVNIRVGDPAVDIPVYKDLICSAAPYFNGAFNKRFKEANERSITLDEVSERTFRAFLHWAYIQSQPTSSTNIDFSLVDHAHLSLPDDNNDTGTSRLAFDEYRARPWVNKEVFSHLNDSWLANFGDVVRQFLYLYIFADKYCVDQLRDDAITALCGVSVASNWWLDPVVDIIYKAYEKLPRSNAFDRFLLESFAYIWSPQEWTESQLDTLKDLHPQFLADWGLLQTMRLDKKYPNETLPKKSRESLINSCKFHEHKALDESQCRERLAKNAHIFLGLLEACKRKDRSQ</sequence>
<organism evidence="2 3">
    <name type="scientific">Lophiotrema nucula</name>
    <dbReference type="NCBI Taxonomy" id="690887"/>
    <lineage>
        <taxon>Eukaryota</taxon>
        <taxon>Fungi</taxon>
        <taxon>Dikarya</taxon>
        <taxon>Ascomycota</taxon>
        <taxon>Pezizomycotina</taxon>
        <taxon>Dothideomycetes</taxon>
        <taxon>Pleosporomycetidae</taxon>
        <taxon>Pleosporales</taxon>
        <taxon>Lophiotremataceae</taxon>
        <taxon>Lophiotrema</taxon>
    </lineage>
</organism>
<dbReference type="Proteomes" id="UP000799770">
    <property type="component" value="Unassembled WGS sequence"/>
</dbReference>
<dbReference type="PROSITE" id="PS50097">
    <property type="entry name" value="BTB"/>
    <property type="match status" value="1"/>
</dbReference>
<evidence type="ECO:0000313" key="2">
    <source>
        <dbReference type="EMBL" id="KAF2115019.1"/>
    </source>
</evidence>
<proteinExistence type="predicted"/>